<sequence>MATPPAALLGVVGSIPDAVNPLALSLNEYPFPPLPAVRSAMAASIDTANRYPEFLPQRLRSLIAGHVGVRESQVVIGSGATGVTMQVLHAVSSPGDTMVMAAPTFDGFPIFAQMARLRSVTVPLDQHGHHDLDAMAEAAENARVVVVCRPHNPTGTVEPADDIERFLARVPRDTVVLLDEAYVEFLPGEHRIDAPSLVRRFGNVVVVRTFSKAYGLAGLRVGYGFCAPDLGRTLWSMQLPFGTPLSGLVAVAASYDAESQLRQRIRMIAAERRYLQLRLRSMGLYTTEGQANFVYLPACGRRWQAVFDGAGLQVRHYPDGGVRITVGSRESTRAVLRAVRTAMR</sequence>
<dbReference type="GO" id="GO:0008483">
    <property type="term" value="F:transaminase activity"/>
    <property type="evidence" value="ECO:0007669"/>
    <property type="project" value="UniProtKB-KW"/>
</dbReference>
<comment type="cofactor">
    <cofactor evidence="1 5">
        <name>pyridoxal 5'-phosphate</name>
        <dbReference type="ChEBI" id="CHEBI:597326"/>
    </cofactor>
</comment>
<dbReference type="PANTHER" id="PTHR43643">
    <property type="entry name" value="HISTIDINOL-PHOSPHATE AMINOTRANSFERASE 2"/>
    <property type="match status" value="1"/>
</dbReference>
<name>A0A1Y0CA33_9MYCO</name>
<dbReference type="OrthoDB" id="9809616at2"/>
<dbReference type="InterPro" id="IPR015422">
    <property type="entry name" value="PyrdxlP-dep_Trfase_small"/>
</dbReference>
<comment type="similarity">
    <text evidence="5">Belongs to the class-II pyridoxal-phosphate-dependent aminotransferase family.</text>
</comment>
<dbReference type="CDD" id="cd00609">
    <property type="entry name" value="AAT_like"/>
    <property type="match status" value="1"/>
</dbReference>
<dbReference type="GO" id="GO:0030170">
    <property type="term" value="F:pyridoxal phosphate binding"/>
    <property type="evidence" value="ECO:0007669"/>
    <property type="project" value="InterPro"/>
</dbReference>
<dbReference type="InterPro" id="IPR015424">
    <property type="entry name" value="PyrdxlP-dep_Trfase"/>
</dbReference>
<feature type="domain" description="Aminotransferase class I/classII large" evidence="6">
    <location>
        <begin position="22"/>
        <end position="338"/>
    </location>
</feature>
<dbReference type="Gene3D" id="3.90.1150.10">
    <property type="entry name" value="Aspartate Aminotransferase, domain 1"/>
    <property type="match status" value="1"/>
</dbReference>
<dbReference type="Gene3D" id="3.40.640.10">
    <property type="entry name" value="Type I PLP-dependent aspartate aminotransferase-like (Major domain)"/>
    <property type="match status" value="1"/>
</dbReference>
<evidence type="ECO:0000256" key="1">
    <source>
        <dbReference type="ARBA" id="ARBA00001933"/>
    </source>
</evidence>
<reference evidence="7 8" key="1">
    <citation type="submission" date="2017-04" db="EMBL/GenBank/DDBJ databases">
        <title>Whole Genome Sequence of 1,4-Dioxane Degrading Bacterium Mycobacterium dioxanotrophicus PH-06.</title>
        <authorList>
            <person name="He Y."/>
        </authorList>
    </citation>
    <scope>NUCLEOTIDE SEQUENCE [LARGE SCALE GENOMIC DNA]</scope>
    <source>
        <strain evidence="7 8">PH-06</strain>
    </source>
</reference>
<evidence type="ECO:0000313" key="8">
    <source>
        <dbReference type="Proteomes" id="UP000195331"/>
    </source>
</evidence>
<dbReference type="PANTHER" id="PTHR43643:SF3">
    <property type="entry name" value="HISTIDINOL-PHOSPHATE AMINOTRANSFERASE"/>
    <property type="match status" value="1"/>
</dbReference>
<keyword evidence="8" id="KW-1185">Reference proteome</keyword>
<evidence type="ECO:0000256" key="3">
    <source>
        <dbReference type="ARBA" id="ARBA00022679"/>
    </source>
</evidence>
<dbReference type="AlphaFoldDB" id="A0A1Y0CA33"/>
<evidence type="ECO:0000259" key="6">
    <source>
        <dbReference type="Pfam" id="PF00155"/>
    </source>
</evidence>
<evidence type="ECO:0000313" key="7">
    <source>
        <dbReference type="EMBL" id="ART71904.1"/>
    </source>
</evidence>
<dbReference type="InterPro" id="IPR015421">
    <property type="entry name" value="PyrdxlP-dep_Trfase_major"/>
</dbReference>
<keyword evidence="4 5" id="KW-0663">Pyridoxal phosphate</keyword>
<dbReference type="EMBL" id="CP020809">
    <property type="protein sequence ID" value="ART71904.1"/>
    <property type="molecule type" value="Genomic_DNA"/>
</dbReference>
<gene>
    <name evidence="7" type="ORF">BTO20_28135</name>
</gene>
<dbReference type="Pfam" id="PF00155">
    <property type="entry name" value="Aminotran_1_2"/>
    <property type="match status" value="1"/>
</dbReference>
<dbReference type="InterPro" id="IPR001917">
    <property type="entry name" value="Aminotrans_II_pyridoxalP_BS"/>
</dbReference>
<dbReference type="SUPFAM" id="SSF53383">
    <property type="entry name" value="PLP-dependent transferases"/>
    <property type="match status" value="1"/>
</dbReference>
<organism evidence="7 8">
    <name type="scientific">Mycobacterium dioxanotrophicus</name>
    <dbReference type="NCBI Taxonomy" id="482462"/>
    <lineage>
        <taxon>Bacteria</taxon>
        <taxon>Bacillati</taxon>
        <taxon>Actinomycetota</taxon>
        <taxon>Actinomycetes</taxon>
        <taxon>Mycobacteriales</taxon>
        <taxon>Mycobacteriaceae</taxon>
        <taxon>Mycobacterium</taxon>
    </lineage>
</organism>
<dbReference type="RefSeq" id="WP_087079254.1">
    <property type="nucleotide sequence ID" value="NZ_CP020809.1"/>
</dbReference>
<protein>
    <submittedName>
        <fullName evidence="7">Aminotransferase</fullName>
    </submittedName>
</protein>
<dbReference type="Proteomes" id="UP000195331">
    <property type="component" value="Chromosome"/>
</dbReference>
<keyword evidence="2 7" id="KW-0032">Aminotransferase</keyword>
<dbReference type="InterPro" id="IPR004839">
    <property type="entry name" value="Aminotransferase_I/II_large"/>
</dbReference>
<evidence type="ECO:0000256" key="5">
    <source>
        <dbReference type="RuleBase" id="RU003693"/>
    </source>
</evidence>
<dbReference type="InterPro" id="IPR050106">
    <property type="entry name" value="HistidinolP_aminotransfase"/>
</dbReference>
<proteinExistence type="inferred from homology"/>
<dbReference type="KEGG" id="mdx:BTO20_28135"/>
<keyword evidence="3 7" id="KW-0808">Transferase</keyword>
<dbReference type="PROSITE" id="PS00599">
    <property type="entry name" value="AA_TRANSFER_CLASS_2"/>
    <property type="match status" value="1"/>
</dbReference>
<accession>A0A1Y0CA33</accession>
<evidence type="ECO:0000256" key="2">
    <source>
        <dbReference type="ARBA" id="ARBA00022576"/>
    </source>
</evidence>
<evidence type="ECO:0000256" key="4">
    <source>
        <dbReference type="ARBA" id="ARBA00022898"/>
    </source>
</evidence>